<keyword evidence="2" id="KW-1185">Reference proteome</keyword>
<name>A0A395SDJ2_FUSSP</name>
<dbReference type="Proteomes" id="UP000266152">
    <property type="component" value="Unassembled WGS sequence"/>
</dbReference>
<comment type="caution">
    <text evidence="1">The sequence shown here is derived from an EMBL/GenBank/DDBJ whole genome shotgun (WGS) entry which is preliminary data.</text>
</comment>
<dbReference type="PRINTS" id="PR00301">
    <property type="entry name" value="HEATSHOCK70"/>
</dbReference>
<dbReference type="Gene3D" id="3.30.420.40">
    <property type="match status" value="1"/>
</dbReference>
<dbReference type="CDD" id="cd10170">
    <property type="entry name" value="ASKHA_NBD_HSP70"/>
    <property type="match status" value="1"/>
</dbReference>
<dbReference type="InterPro" id="IPR043129">
    <property type="entry name" value="ATPase_NBD"/>
</dbReference>
<gene>
    <name evidence="1" type="ORF">FSPOR_4069</name>
</gene>
<dbReference type="AlphaFoldDB" id="A0A395SDJ2"/>
<proteinExistence type="predicted"/>
<evidence type="ECO:0000313" key="1">
    <source>
        <dbReference type="EMBL" id="RGP70494.1"/>
    </source>
</evidence>
<organism evidence="1 2">
    <name type="scientific">Fusarium sporotrichioides</name>
    <dbReference type="NCBI Taxonomy" id="5514"/>
    <lineage>
        <taxon>Eukaryota</taxon>
        <taxon>Fungi</taxon>
        <taxon>Dikarya</taxon>
        <taxon>Ascomycota</taxon>
        <taxon>Pezizomycotina</taxon>
        <taxon>Sordariomycetes</taxon>
        <taxon>Hypocreomycetidae</taxon>
        <taxon>Hypocreales</taxon>
        <taxon>Nectriaceae</taxon>
        <taxon>Fusarium</taxon>
    </lineage>
</organism>
<protein>
    <submittedName>
        <fullName evidence="1">Uncharacterized protein</fullName>
    </submittedName>
</protein>
<dbReference type="STRING" id="5514.A0A395SDJ2"/>
<dbReference type="SUPFAM" id="SSF53067">
    <property type="entry name" value="Actin-like ATPase domain"/>
    <property type="match status" value="2"/>
</dbReference>
<evidence type="ECO:0000313" key="2">
    <source>
        <dbReference type="Proteomes" id="UP000266152"/>
    </source>
</evidence>
<reference evidence="1 2" key="1">
    <citation type="journal article" date="2018" name="PLoS Pathog.">
        <title>Evolution of structural diversity of trichothecenes, a family of toxins produced by plant pathogenic and entomopathogenic fungi.</title>
        <authorList>
            <person name="Proctor R.H."/>
            <person name="McCormick S.P."/>
            <person name="Kim H.S."/>
            <person name="Cardoza R.E."/>
            <person name="Stanley A.M."/>
            <person name="Lindo L."/>
            <person name="Kelly A."/>
            <person name="Brown D.W."/>
            <person name="Lee T."/>
            <person name="Vaughan M.M."/>
            <person name="Alexander N.J."/>
            <person name="Busman M."/>
            <person name="Gutierrez S."/>
        </authorList>
    </citation>
    <scope>NUCLEOTIDE SEQUENCE [LARGE SCALE GENOMIC DNA]</scope>
    <source>
        <strain evidence="1 2">NRRL 3299</strain>
    </source>
</reference>
<dbReference type="PANTHER" id="PTHR14187">
    <property type="entry name" value="ALPHA KINASE/ELONGATION FACTOR 2 KINASE"/>
    <property type="match status" value="1"/>
</dbReference>
<accession>A0A395SDJ2</accession>
<dbReference type="EMBL" id="PXOF01000051">
    <property type="protein sequence ID" value="RGP70494.1"/>
    <property type="molecule type" value="Genomic_DNA"/>
</dbReference>
<sequence>MPPKKPQKMVKSSASISSARAVNKPIKLSVPKPVKTKPSKPASDTIIVGLDFGTTYSGVAWAYSRQPDDIALVTNWKAQLRNCSDLDKVPTQILYDGENMKHWGYCIPANEPPLKWFKLLLLRDHDITAEMVNSSQVCDTRALLEETGNDAVTVVAHFLGEIWKHATTSILKALGPELLQKSRFHVVITLPAIWPPYAQQRMKKAANMSGILDARSSGETTLGFVPEPEAAALATLKDFANRSTIKPRDTMVICDAGGGTVDLISYEIESVDPFVVKECVKGDGGLCGAVFLDQNFLNLIKEKTGPRAWRFVSKLEEKKFLNDEWEHTIKDQFGKSIGRAWLVCLPENCSFQDQKGKRRKTLELTPDDLLTVFDPVISKIEALVRRQTDAIRDKYGKPAKYICLVGGFGRSPYLFDRLRDATGCQVLQESGSKPWTAICRGAVVRGAALFNPSSITVDTRIARRSYGTSFIEKFERKKKHRVSDRIWLEEERDYFADNQMKWFLREGNDMSSKNPVREKYYRAYAANEEEIEPIVETIYVCSAFPPPKDMRPTVEKLCEIIWTRDVDIESLPTSTNSSGELYHKLEYEIQMTCDEGIVDFTVLFQGACVGAHHIDVNFQ</sequence>
<dbReference type="PANTHER" id="PTHR14187:SF5">
    <property type="entry name" value="HEAT SHOCK 70 KDA PROTEIN 12A"/>
    <property type="match status" value="1"/>
</dbReference>